<keyword evidence="1" id="KW-0040">ANK repeat</keyword>
<sequence length="223" mass="25255">MFACLSDCRCGDGCSDDVVASGDANEAIIKHITTEERRFREKERKQHQELQRRTEEAQSLRRQEEEAKRQSQDLAEKVRQLKGALKEEQALFEQVRRERELLERTVEAKDEEGRKMLEERERMLRRTAVMTFLKEHGFSSVTSSKKVMLKTTYPLHVAAEAGNAKMVDMLIKEGAQPDQTNSQGKTAAQVAQAAQVKKGAMDDAHEEVLSVLQGLRRARVGGA</sequence>
<evidence type="ECO:0000256" key="1">
    <source>
        <dbReference type="PROSITE-ProRule" id="PRU00023"/>
    </source>
</evidence>
<dbReference type="SUPFAM" id="SSF48403">
    <property type="entry name" value="Ankyrin repeat"/>
    <property type="match status" value="1"/>
</dbReference>
<name>A0A7S4RXX3_9DINO</name>
<feature type="repeat" description="ANK" evidence="1">
    <location>
        <begin position="150"/>
        <end position="182"/>
    </location>
</feature>
<reference evidence="3" key="1">
    <citation type="submission" date="2021-01" db="EMBL/GenBank/DDBJ databases">
        <authorList>
            <person name="Corre E."/>
            <person name="Pelletier E."/>
            <person name="Niang G."/>
            <person name="Scheremetjew M."/>
            <person name="Finn R."/>
            <person name="Kale V."/>
            <person name="Holt S."/>
            <person name="Cochrane G."/>
            <person name="Meng A."/>
            <person name="Brown T."/>
            <person name="Cohen L."/>
        </authorList>
    </citation>
    <scope>NUCLEOTIDE SEQUENCE</scope>
    <source>
        <strain evidence="3">CCMP3105</strain>
    </source>
</reference>
<organism evidence="3">
    <name type="scientific">Alexandrium monilatum</name>
    <dbReference type="NCBI Taxonomy" id="311494"/>
    <lineage>
        <taxon>Eukaryota</taxon>
        <taxon>Sar</taxon>
        <taxon>Alveolata</taxon>
        <taxon>Dinophyceae</taxon>
        <taxon>Gonyaulacales</taxon>
        <taxon>Pyrocystaceae</taxon>
        <taxon>Alexandrium</taxon>
    </lineage>
</organism>
<dbReference type="Gene3D" id="1.25.40.20">
    <property type="entry name" value="Ankyrin repeat-containing domain"/>
    <property type="match status" value="1"/>
</dbReference>
<dbReference type="AlphaFoldDB" id="A0A7S4RXX3"/>
<evidence type="ECO:0000313" key="3">
    <source>
        <dbReference type="EMBL" id="CAE4628208.1"/>
    </source>
</evidence>
<feature type="compositionally biased region" description="Low complexity" evidence="2">
    <location>
        <begin position="183"/>
        <end position="198"/>
    </location>
</feature>
<feature type="region of interest" description="Disordered" evidence="2">
    <location>
        <begin position="176"/>
        <end position="199"/>
    </location>
</feature>
<dbReference type="PROSITE" id="PS50088">
    <property type="entry name" value="ANK_REPEAT"/>
    <property type="match status" value="1"/>
</dbReference>
<dbReference type="InterPro" id="IPR036770">
    <property type="entry name" value="Ankyrin_rpt-contain_sf"/>
</dbReference>
<dbReference type="EMBL" id="HBNR01059684">
    <property type="protein sequence ID" value="CAE4628208.1"/>
    <property type="molecule type" value="Transcribed_RNA"/>
</dbReference>
<dbReference type="InterPro" id="IPR002110">
    <property type="entry name" value="Ankyrin_rpt"/>
</dbReference>
<proteinExistence type="predicted"/>
<dbReference type="Pfam" id="PF13857">
    <property type="entry name" value="Ank_5"/>
    <property type="match status" value="1"/>
</dbReference>
<protein>
    <submittedName>
        <fullName evidence="3">Uncharacterized protein</fullName>
    </submittedName>
</protein>
<gene>
    <name evidence="3" type="ORF">AMON00008_LOCUS42009</name>
</gene>
<accession>A0A7S4RXX3</accession>
<evidence type="ECO:0000256" key="2">
    <source>
        <dbReference type="SAM" id="MobiDB-lite"/>
    </source>
</evidence>
<dbReference type="PROSITE" id="PS50297">
    <property type="entry name" value="ANK_REP_REGION"/>
    <property type="match status" value="1"/>
</dbReference>
<feature type="region of interest" description="Disordered" evidence="2">
    <location>
        <begin position="38"/>
        <end position="71"/>
    </location>
</feature>